<gene>
    <name evidence="2" type="ORF">ACFPTO_02155</name>
</gene>
<dbReference type="Proteomes" id="UP001596103">
    <property type="component" value="Unassembled WGS sequence"/>
</dbReference>
<feature type="transmembrane region" description="Helical" evidence="1">
    <location>
        <begin position="22"/>
        <end position="43"/>
    </location>
</feature>
<evidence type="ECO:0000256" key="1">
    <source>
        <dbReference type="SAM" id="Phobius"/>
    </source>
</evidence>
<evidence type="ECO:0000313" key="2">
    <source>
        <dbReference type="EMBL" id="MFC5427620.1"/>
    </source>
</evidence>
<reference evidence="3" key="1">
    <citation type="journal article" date="2019" name="Int. J. Syst. Evol. Microbiol.">
        <title>The Global Catalogue of Microorganisms (GCM) 10K type strain sequencing project: providing services to taxonomists for standard genome sequencing and annotation.</title>
        <authorList>
            <consortium name="The Broad Institute Genomics Platform"/>
            <consortium name="The Broad Institute Genome Sequencing Center for Infectious Disease"/>
            <person name="Wu L."/>
            <person name="Ma J."/>
        </authorList>
    </citation>
    <scope>NUCLEOTIDE SEQUENCE [LARGE SCALE GENOMIC DNA]</scope>
    <source>
        <strain evidence="3">CCUG 56042</strain>
    </source>
</reference>
<comment type="caution">
    <text evidence="2">The sequence shown here is derived from an EMBL/GenBank/DDBJ whole genome shotgun (WGS) entry which is preliminary data.</text>
</comment>
<dbReference type="EMBL" id="JBHSMP010000006">
    <property type="protein sequence ID" value="MFC5427620.1"/>
    <property type="molecule type" value="Genomic_DNA"/>
</dbReference>
<name>A0ABW0J3K0_9BURK</name>
<proteinExistence type="predicted"/>
<keyword evidence="3" id="KW-1185">Reference proteome</keyword>
<protein>
    <submittedName>
        <fullName evidence="2">Uncharacterized protein</fullName>
    </submittedName>
</protein>
<organism evidence="2 3">
    <name type="scientific">Paraburkholderia denitrificans</name>
    <dbReference type="NCBI Taxonomy" id="694025"/>
    <lineage>
        <taxon>Bacteria</taxon>
        <taxon>Pseudomonadati</taxon>
        <taxon>Pseudomonadota</taxon>
        <taxon>Betaproteobacteria</taxon>
        <taxon>Burkholderiales</taxon>
        <taxon>Burkholderiaceae</taxon>
        <taxon>Paraburkholderia</taxon>
    </lineage>
</organism>
<sequence length="207" mass="22932">MAIDNRPINNKGRVMTANIADIAGIVQGIGSLAAVGAAVWIYARQYADKKADGENETRAFVEAILAEVQEAWDGYCVEIHPALQALPEGQHFDVVYPVSAEPFTIYNNNASIVGKIDDPELRTVIVKIYALAKGTIHSFQLNNSLLAEYKQLSLLYQQPNRDAVLAAHLNNLRDYAVKLKERNQWMTEAVSAFLARANQWLASHPAR</sequence>
<keyword evidence="1" id="KW-0472">Membrane</keyword>
<accession>A0ABW0J3K0</accession>
<evidence type="ECO:0000313" key="3">
    <source>
        <dbReference type="Proteomes" id="UP001596103"/>
    </source>
</evidence>
<keyword evidence="1" id="KW-1133">Transmembrane helix</keyword>
<keyword evidence="1" id="KW-0812">Transmembrane</keyword>
<dbReference type="RefSeq" id="WP_377709148.1">
    <property type="nucleotide sequence ID" value="NZ_JBHSMP010000006.1"/>
</dbReference>